<accession>A0A7G9T3Q5</accession>
<proteinExistence type="predicted"/>
<dbReference type="EMBL" id="CP060724">
    <property type="protein sequence ID" value="QNN74730.1"/>
    <property type="molecule type" value="Genomic_DNA"/>
</dbReference>
<dbReference type="KEGG" id="wdi:H9L19_04735"/>
<dbReference type="Proteomes" id="UP000515800">
    <property type="component" value="Chromosome"/>
</dbReference>
<evidence type="ECO:0000313" key="1">
    <source>
        <dbReference type="EMBL" id="QNN74730.1"/>
    </source>
</evidence>
<keyword evidence="2" id="KW-1185">Reference proteome</keyword>
<dbReference type="RefSeq" id="WP_187528565.1">
    <property type="nucleotide sequence ID" value="NZ_CP060724.1"/>
</dbReference>
<reference evidence="1 2" key="1">
    <citation type="submission" date="2020-08" db="EMBL/GenBank/DDBJ databases">
        <title>Genome sequence of Weissella diestrammenae KACC 16890T.</title>
        <authorList>
            <person name="Hyun D.-W."/>
            <person name="Bae J.-W."/>
        </authorList>
    </citation>
    <scope>NUCLEOTIDE SEQUENCE [LARGE SCALE GENOMIC DNA]</scope>
    <source>
        <strain evidence="1 2">KACC 16890</strain>
    </source>
</reference>
<organism evidence="1 2">
    <name type="scientific">Weissella diestrammenae</name>
    <dbReference type="NCBI Taxonomy" id="1162633"/>
    <lineage>
        <taxon>Bacteria</taxon>
        <taxon>Bacillati</taxon>
        <taxon>Bacillota</taxon>
        <taxon>Bacilli</taxon>
        <taxon>Lactobacillales</taxon>
        <taxon>Lactobacillaceae</taxon>
        <taxon>Weissella</taxon>
    </lineage>
</organism>
<protein>
    <submittedName>
        <fullName evidence="1">Uncharacterized protein</fullName>
    </submittedName>
</protein>
<sequence length="197" mass="21978">MNFMKSKMSIGLLIIAIGLSVAVVEFRHLNFGLRHDTKQVKQTMDKQRAKQDVSLTSQSQKMLVQDTNIIRAKSTLQAFAKVFFSYNNQAVYDARLNDLSNMMQLTDEQKSSLFSSGLDRNGNSKINNLKLVSKYDAGTFYTTSISTDDHVIHVFGNVVVKAGSQDLGTKSSTVIMFADYDTSINKLTSVQIKKGME</sequence>
<name>A0A7G9T3Q5_9LACO</name>
<dbReference type="AlphaFoldDB" id="A0A7G9T3Q5"/>
<evidence type="ECO:0000313" key="2">
    <source>
        <dbReference type="Proteomes" id="UP000515800"/>
    </source>
</evidence>
<gene>
    <name evidence="1" type="ORF">H9L19_04735</name>
</gene>